<accession>A0AA41QSJ8</accession>
<dbReference type="RefSeq" id="WP_243010688.1">
    <property type="nucleotide sequence ID" value="NZ_JALGAR010000001.1"/>
</dbReference>
<keyword evidence="3" id="KW-1185">Reference proteome</keyword>
<evidence type="ECO:0000313" key="3">
    <source>
        <dbReference type="Proteomes" id="UP001165341"/>
    </source>
</evidence>
<name>A0AA41QSJ8_9MICO</name>
<comment type="caution">
    <text evidence="2">The sequence shown here is derived from an EMBL/GenBank/DDBJ whole genome shotgun (WGS) entry which is preliminary data.</text>
</comment>
<dbReference type="Proteomes" id="UP001165341">
    <property type="component" value="Unassembled WGS sequence"/>
</dbReference>
<sequence length="131" mass="14461">MNSTVSETYGFDDEPGPSFTAPRSGPAETSAPRHRVAADGDEIAPEALALFRNAAARPRVEAVYTGVDGWVDVPGRAVFTRALAEHYRQSGIAMVRLSWRFRTRTFSMSRASSRSRGPDEQWRVEASSSQR</sequence>
<dbReference type="AlphaFoldDB" id="A0AA41QSJ8"/>
<feature type="region of interest" description="Disordered" evidence="1">
    <location>
        <begin position="1"/>
        <end position="33"/>
    </location>
</feature>
<reference evidence="2" key="1">
    <citation type="submission" date="2022-03" db="EMBL/GenBank/DDBJ databases">
        <title>Cryobacterium sp. nov. strain ZS14-85, isolated from Antarctic soil.</title>
        <authorList>
            <person name="Li J."/>
            <person name="Niu G."/>
        </authorList>
    </citation>
    <scope>NUCLEOTIDE SEQUENCE</scope>
    <source>
        <strain evidence="2">ZS14-85</strain>
    </source>
</reference>
<evidence type="ECO:0000256" key="1">
    <source>
        <dbReference type="SAM" id="MobiDB-lite"/>
    </source>
</evidence>
<protein>
    <submittedName>
        <fullName evidence="2">Uncharacterized protein</fullName>
    </submittedName>
</protein>
<organism evidence="2 3">
    <name type="scientific">Cryobacterium zhongshanensis</name>
    <dbReference type="NCBI Taxonomy" id="2928153"/>
    <lineage>
        <taxon>Bacteria</taxon>
        <taxon>Bacillati</taxon>
        <taxon>Actinomycetota</taxon>
        <taxon>Actinomycetes</taxon>
        <taxon>Micrococcales</taxon>
        <taxon>Microbacteriaceae</taxon>
        <taxon>Cryobacterium</taxon>
    </lineage>
</organism>
<proteinExistence type="predicted"/>
<dbReference type="EMBL" id="JALGAR010000001">
    <property type="protein sequence ID" value="MCI4656550.1"/>
    <property type="molecule type" value="Genomic_DNA"/>
</dbReference>
<evidence type="ECO:0000313" key="2">
    <source>
        <dbReference type="EMBL" id="MCI4656550.1"/>
    </source>
</evidence>
<gene>
    <name evidence="2" type="ORF">MQH31_01815</name>
</gene>
<feature type="region of interest" description="Disordered" evidence="1">
    <location>
        <begin position="107"/>
        <end position="131"/>
    </location>
</feature>